<feature type="compositionally biased region" description="Low complexity" evidence="1">
    <location>
        <begin position="35"/>
        <end position="49"/>
    </location>
</feature>
<feature type="compositionally biased region" description="Polar residues" evidence="1">
    <location>
        <begin position="50"/>
        <end position="63"/>
    </location>
</feature>
<protein>
    <recommendedName>
        <fullName evidence="4">Methyltransferase small domain-containing protein</fullName>
    </recommendedName>
</protein>
<sequence length="354" mass="37661">MMHVRTVSPIQQGVAAARHNSNLKLVTCAASSPSSSGGSFSSFEPISSPTLTVPETSSRQNGHSSSPSTTTTTVILTEQQATMAKGAVLYEVLEEVAKTGGSSSATSATDLPGLAPAGQVFVCPEESLFYSQAVEKLVLSRPDCPNTLVEFGAGDGNPIISALLKVPAVPGRAIHAYEISEASAHLASARAAKFGLGDTYVVHNSCFWEGLKQTPSDCIISNPPYLPAPDNDIMMPGLWGGVDGAELTRELLSAGFDTAMLLISAYSNPVLTLQHAREQGYAVEDFLCTPLPFGTYSSEPRVRQWITEMKARGEAFYSQRGVYMLTAVLFKKRQPGAAEQADLTDELLRVLTVL</sequence>
<evidence type="ECO:0008006" key="4">
    <source>
        <dbReference type="Google" id="ProtNLM"/>
    </source>
</evidence>
<proteinExistence type="predicted"/>
<dbReference type="GO" id="GO:0032259">
    <property type="term" value="P:methylation"/>
    <property type="evidence" value="ECO:0007669"/>
    <property type="project" value="InterPro"/>
</dbReference>
<evidence type="ECO:0000313" key="2">
    <source>
        <dbReference type="EMBL" id="SZX77418.1"/>
    </source>
</evidence>
<dbReference type="InterPro" id="IPR029063">
    <property type="entry name" value="SAM-dependent_MTases_sf"/>
</dbReference>
<dbReference type="PROSITE" id="PS00092">
    <property type="entry name" value="N6_MTASE"/>
    <property type="match status" value="1"/>
</dbReference>
<organism evidence="2 3">
    <name type="scientific">Tetradesmus obliquus</name>
    <name type="common">Green alga</name>
    <name type="synonym">Acutodesmus obliquus</name>
    <dbReference type="NCBI Taxonomy" id="3088"/>
    <lineage>
        <taxon>Eukaryota</taxon>
        <taxon>Viridiplantae</taxon>
        <taxon>Chlorophyta</taxon>
        <taxon>core chlorophytes</taxon>
        <taxon>Chlorophyceae</taxon>
        <taxon>CS clade</taxon>
        <taxon>Sphaeropleales</taxon>
        <taxon>Scenedesmaceae</taxon>
        <taxon>Tetradesmus</taxon>
    </lineage>
</organism>
<gene>
    <name evidence="2" type="ORF">BQ4739_LOCUS17771</name>
</gene>
<name>A0A383WIY1_TETOB</name>
<accession>A0A383WIY1</accession>
<evidence type="ECO:0000256" key="1">
    <source>
        <dbReference type="SAM" id="MobiDB-lite"/>
    </source>
</evidence>
<dbReference type="Gene3D" id="3.40.50.150">
    <property type="entry name" value="Vaccinia Virus protein VP39"/>
    <property type="match status" value="1"/>
</dbReference>
<feature type="region of interest" description="Disordered" evidence="1">
    <location>
        <begin position="35"/>
        <end position="72"/>
    </location>
</feature>
<dbReference type="EMBL" id="FNXT01001284">
    <property type="protein sequence ID" value="SZX77418.1"/>
    <property type="molecule type" value="Genomic_DNA"/>
</dbReference>
<keyword evidence="3" id="KW-1185">Reference proteome</keyword>
<dbReference type="SUPFAM" id="SSF53335">
    <property type="entry name" value="S-adenosyl-L-methionine-dependent methyltransferases"/>
    <property type="match status" value="1"/>
</dbReference>
<reference evidence="2 3" key="1">
    <citation type="submission" date="2016-10" db="EMBL/GenBank/DDBJ databases">
        <authorList>
            <person name="Cai Z."/>
        </authorList>
    </citation>
    <scope>NUCLEOTIDE SEQUENCE [LARGE SCALE GENOMIC DNA]</scope>
</reference>
<dbReference type="GO" id="GO:0008168">
    <property type="term" value="F:methyltransferase activity"/>
    <property type="evidence" value="ECO:0007669"/>
    <property type="project" value="InterPro"/>
</dbReference>
<evidence type="ECO:0000313" key="3">
    <source>
        <dbReference type="Proteomes" id="UP000256970"/>
    </source>
</evidence>
<dbReference type="GO" id="GO:0003676">
    <property type="term" value="F:nucleic acid binding"/>
    <property type="evidence" value="ECO:0007669"/>
    <property type="project" value="InterPro"/>
</dbReference>
<dbReference type="AlphaFoldDB" id="A0A383WIY1"/>
<dbReference type="InterPro" id="IPR002052">
    <property type="entry name" value="DNA_methylase_N6_adenine_CS"/>
</dbReference>
<dbReference type="STRING" id="3088.A0A383WIY1"/>
<dbReference type="Proteomes" id="UP000256970">
    <property type="component" value="Unassembled WGS sequence"/>
</dbReference>